<sequence length="62" mass="7436">MQEFHGDDYVSRMILHDYEPHPKEKKHHIRLGVKQLLHSNYPLYEALKQSQITIIQTDTFLC</sequence>
<name>A0A0A9DW02_ARUDO</name>
<evidence type="ECO:0000313" key="1">
    <source>
        <dbReference type="EMBL" id="JAD90878.1"/>
    </source>
</evidence>
<dbReference type="EMBL" id="GBRH01207017">
    <property type="protein sequence ID" value="JAD90878.1"/>
    <property type="molecule type" value="Transcribed_RNA"/>
</dbReference>
<organism evidence="1">
    <name type="scientific">Arundo donax</name>
    <name type="common">Giant reed</name>
    <name type="synonym">Donax arundinaceus</name>
    <dbReference type="NCBI Taxonomy" id="35708"/>
    <lineage>
        <taxon>Eukaryota</taxon>
        <taxon>Viridiplantae</taxon>
        <taxon>Streptophyta</taxon>
        <taxon>Embryophyta</taxon>
        <taxon>Tracheophyta</taxon>
        <taxon>Spermatophyta</taxon>
        <taxon>Magnoliopsida</taxon>
        <taxon>Liliopsida</taxon>
        <taxon>Poales</taxon>
        <taxon>Poaceae</taxon>
        <taxon>PACMAD clade</taxon>
        <taxon>Arundinoideae</taxon>
        <taxon>Arundineae</taxon>
        <taxon>Arundo</taxon>
    </lineage>
</organism>
<reference evidence="1" key="2">
    <citation type="journal article" date="2015" name="Data Brief">
        <title>Shoot transcriptome of the giant reed, Arundo donax.</title>
        <authorList>
            <person name="Barrero R.A."/>
            <person name="Guerrero F.D."/>
            <person name="Moolhuijzen P."/>
            <person name="Goolsby J.A."/>
            <person name="Tidwell J."/>
            <person name="Bellgard S.E."/>
            <person name="Bellgard M.I."/>
        </authorList>
    </citation>
    <scope>NUCLEOTIDE SEQUENCE</scope>
    <source>
        <tissue evidence="1">Shoot tissue taken approximately 20 cm above the soil surface</tissue>
    </source>
</reference>
<reference evidence="1" key="1">
    <citation type="submission" date="2014-09" db="EMBL/GenBank/DDBJ databases">
        <authorList>
            <person name="Magalhaes I.L.F."/>
            <person name="Oliveira U."/>
            <person name="Santos F.R."/>
            <person name="Vidigal T.H.D.A."/>
            <person name="Brescovit A.D."/>
            <person name="Santos A.J."/>
        </authorList>
    </citation>
    <scope>NUCLEOTIDE SEQUENCE</scope>
    <source>
        <tissue evidence="1">Shoot tissue taken approximately 20 cm above the soil surface</tissue>
    </source>
</reference>
<dbReference type="AlphaFoldDB" id="A0A0A9DW02"/>
<protein>
    <submittedName>
        <fullName evidence="1">Uncharacterized protein</fullName>
    </submittedName>
</protein>
<accession>A0A0A9DW02</accession>
<proteinExistence type="predicted"/>